<dbReference type="Gene3D" id="3.20.80.10">
    <property type="entry name" value="Regulatory factor, effector binding domain"/>
    <property type="match status" value="1"/>
</dbReference>
<evidence type="ECO:0000256" key="1">
    <source>
        <dbReference type="ARBA" id="ARBA00009817"/>
    </source>
</evidence>
<dbReference type="SUPFAM" id="SSF55136">
    <property type="entry name" value="Probable bacterial effector-binding domain"/>
    <property type="match status" value="1"/>
</dbReference>
<dbReference type="AlphaFoldDB" id="A0A8J5N725"/>
<organism evidence="2 3">
    <name type="scientific">Homarus americanus</name>
    <name type="common">American lobster</name>
    <dbReference type="NCBI Taxonomy" id="6706"/>
    <lineage>
        <taxon>Eukaryota</taxon>
        <taxon>Metazoa</taxon>
        <taxon>Ecdysozoa</taxon>
        <taxon>Arthropoda</taxon>
        <taxon>Crustacea</taxon>
        <taxon>Multicrustacea</taxon>
        <taxon>Malacostraca</taxon>
        <taxon>Eumalacostraca</taxon>
        <taxon>Eucarida</taxon>
        <taxon>Decapoda</taxon>
        <taxon>Pleocyemata</taxon>
        <taxon>Astacidea</taxon>
        <taxon>Nephropoidea</taxon>
        <taxon>Nephropidae</taxon>
        <taxon>Homarus</taxon>
    </lineage>
</organism>
<dbReference type="InterPro" id="IPR011256">
    <property type="entry name" value="Reg_factor_effector_dom_sf"/>
</dbReference>
<keyword evidence="3" id="KW-1185">Reference proteome</keyword>
<name>A0A8J5N725_HOMAM</name>
<comment type="caution">
    <text evidence="2">The sequence shown here is derived from an EMBL/GenBank/DDBJ whole genome shotgun (WGS) entry which is preliminary data.</text>
</comment>
<dbReference type="Proteomes" id="UP000747542">
    <property type="component" value="Unassembled WGS sequence"/>
</dbReference>
<accession>A0A8J5N725</accession>
<dbReference type="InterPro" id="IPR006917">
    <property type="entry name" value="SOUL_heme-bd"/>
</dbReference>
<dbReference type="PANTHER" id="PTHR11220">
    <property type="entry name" value="HEME-BINDING PROTEIN-RELATED"/>
    <property type="match status" value="1"/>
</dbReference>
<evidence type="ECO:0000313" key="2">
    <source>
        <dbReference type="EMBL" id="KAG7174860.1"/>
    </source>
</evidence>
<gene>
    <name evidence="2" type="primary">Hebp2-L5</name>
    <name evidence="2" type="ORF">Hamer_G027093</name>
</gene>
<evidence type="ECO:0000313" key="3">
    <source>
        <dbReference type="Proteomes" id="UP000747542"/>
    </source>
</evidence>
<reference evidence="2" key="1">
    <citation type="journal article" date="2021" name="Sci. Adv.">
        <title>The American lobster genome reveals insights on longevity, neural, and immune adaptations.</title>
        <authorList>
            <person name="Polinski J.M."/>
            <person name="Zimin A.V."/>
            <person name="Clark K.F."/>
            <person name="Kohn A.B."/>
            <person name="Sadowski N."/>
            <person name="Timp W."/>
            <person name="Ptitsyn A."/>
            <person name="Khanna P."/>
            <person name="Romanova D.Y."/>
            <person name="Williams P."/>
            <person name="Greenwood S.J."/>
            <person name="Moroz L.L."/>
            <person name="Walt D.R."/>
            <person name="Bodnar A.G."/>
        </authorList>
    </citation>
    <scope>NUCLEOTIDE SEQUENCE</scope>
    <source>
        <strain evidence="2">GMGI-L3</strain>
    </source>
</reference>
<proteinExistence type="inferred from homology"/>
<protein>
    <submittedName>
        <fullName evidence="2">Heme-binding protein 2-like 5</fullName>
    </submittedName>
</protein>
<dbReference type="FunFam" id="3.20.80.10:FF:000002">
    <property type="entry name" value="Heme-binding protein 2"/>
    <property type="match status" value="1"/>
</dbReference>
<dbReference type="Pfam" id="PF04832">
    <property type="entry name" value="SOUL"/>
    <property type="match status" value="1"/>
</dbReference>
<dbReference type="EMBL" id="JAHLQT010006569">
    <property type="protein sequence ID" value="KAG7174860.1"/>
    <property type="molecule type" value="Genomic_DNA"/>
</dbReference>
<comment type="similarity">
    <text evidence="1">Belongs to the HEBP family.</text>
</comment>
<dbReference type="PANTHER" id="PTHR11220:SF1">
    <property type="entry name" value="HEME-BINDING PROTEIN 2"/>
    <property type="match status" value="1"/>
</dbReference>
<sequence length="169" mass="19436">MCVVTWGIETAPYQVVDTTQTYEERVYPEQKWVTTWCLSVSHHDATNDMFHKLFNYIAGQNDEGIKIDMTAPVTTLVQPGEGPNCENNFTMSFYVPAVHQDNPPTPTNPDVRFHGFTKDEDWITNAALLAEDLQAADQEDVDFHTYYTAGYDSPFVIFNRTNEVWFMKH</sequence>